<evidence type="ECO:0000259" key="2">
    <source>
        <dbReference type="Pfam" id="PF14222"/>
    </source>
</evidence>
<feature type="region of interest" description="Disordered" evidence="1">
    <location>
        <begin position="240"/>
        <end position="300"/>
    </location>
</feature>
<dbReference type="PANTHER" id="PTHR12295:SF30">
    <property type="entry name" value="PROTEIN FURRY"/>
    <property type="match status" value="1"/>
</dbReference>
<dbReference type="AlphaFoldDB" id="A0A9W6Z0V7"/>
<dbReference type="EMBL" id="BSXU01002829">
    <property type="protein sequence ID" value="GMG39312.1"/>
    <property type="molecule type" value="Genomic_DNA"/>
</dbReference>
<dbReference type="Proteomes" id="UP001165063">
    <property type="component" value="Unassembled WGS sequence"/>
</dbReference>
<dbReference type="OrthoDB" id="6287725at2759"/>
<dbReference type="GO" id="GO:0005938">
    <property type="term" value="C:cell cortex"/>
    <property type="evidence" value="ECO:0007669"/>
    <property type="project" value="TreeGrafter"/>
</dbReference>
<evidence type="ECO:0000256" key="1">
    <source>
        <dbReference type="SAM" id="MobiDB-lite"/>
    </source>
</evidence>
<feature type="region of interest" description="Disordered" evidence="1">
    <location>
        <begin position="83"/>
        <end position="108"/>
    </location>
</feature>
<gene>
    <name evidence="3" type="ORF">Amon01_000523300</name>
</gene>
<protein>
    <submittedName>
        <fullName evidence="3">Unnamed protein product</fullName>
    </submittedName>
</protein>
<dbReference type="GO" id="GO:0000902">
    <property type="term" value="P:cell morphogenesis"/>
    <property type="evidence" value="ECO:0007669"/>
    <property type="project" value="InterPro"/>
</dbReference>
<evidence type="ECO:0000313" key="4">
    <source>
        <dbReference type="Proteomes" id="UP001165063"/>
    </source>
</evidence>
<evidence type="ECO:0000313" key="3">
    <source>
        <dbReference type="EMBL" id="GMG39312.1"/>
    </source>
</evidence>
<comment type="caution">
    <text evidence="3">The sequence shown here is derived from an EMBL/GenBank/DDBJ whole genome shotgun (WGS) entry which is preliminary data.</text>
</comment>
<name>A0A9W6Z0V7_AMBMO</name>
<feature type="domain" description="Cell morphogenesis protein N-terminal" evidence="2">
    <location>
        <begin position="336"/>
        <end position="608"/>
    </location>
</feature>
<dbReference type="InterPro" id="IPR025614">
    <property type="entry name" value="Cell_morpho_N"/>
</dbReference>
<dbReference type="InterPro" id="IPR039867">
    <property type="entry name" value="Furry/Tao3/Mor2"/>
</dbReference>
<dbReference type="GO" id="GO:0030427">
    <property type="term" value="C:site of polarized growth"/>
    <property type="evidence" value="ECO:0007669"/>
    <property type="project" value="TreeGrafter"/>
</dbReference>
<organism evidence="3 4">
    <name type="scientific">Ambrosiozyma monospora</name>
    <name type="common">Yeast</name>
    <name type="synonym">Endomycopsis monosporus</name>
    <dbReference type="NCBI Taxonomy" id="43982"/>
    <lineage>
        <taxon>Eukaryota</taxon>
        <taxon>Fungi</taxon>
        <taxon>Dikarya</taxon>
        <taxon>Ascomycota</taxon>
        <taxon>Saccharomycotina</taxon>
        <taxon>Pichiomycetes</taxon>
        <taxon>Pichiales</taxon>
        <taxon>Pichiaceae</taxon>
        <taxon>Ambrosiozyma</taxon>
    </lineage>
</organism>
<reference evidence="3" key="1">
    <citation type="submission" date="2023-04" db="EMBL/GenBank/DDBJ databases">
        <title>Ambrosiozyma monospora NBRC 1965.</title>
        <authorList>
            <person name="Ichikawa N."/>
            <person name="Sato H."/>
            <person name="Tonouchi N."/>
        </authorList>
    </citation>
    <scope>NUCLEOTIDE SEQUENCE</scope>
    <source>
        <strain evidence="3">NBRC 1965</strain>
    </source>
</reference>
<keyword evidence="4" id="KW-1185">Reference proteome</keyword>
<proteinExistence type="predicted"/>
<sequence length="623" mass="70249">MVGSIHIPDPDALVEGAEDPNRFNTIEIPDLTDTLTEPVSLPQQDGQQQQQIVIPQAESIVIPEPEESGEDGYGMQPMNFRLGSSASSTAIPNNSSNDNSVPTTPINQIGLGLSTPDTDTQRHQLQAKAQLQMQMQMQRRATLKRNNPPSYTLNIMVRQFTKYAERKLSLCLNSVPLDQEPNIIDLLSEGVDPTFDKIIASLGYIARRKPRRVTDAVMHWRRGKSELREMARSMLEKEMLLQKDHRSKRITSTSSMQSNKNINNNNGGNISSSNSSISMSHKKSMSFTSRSRQASGSISSVNTAASELNSSNGNDFQWKELDQRVQKAEVTFTQADRQFTISTYILWRVLIEVVRQTPTSTLMEETGLEEIMYNYLRNIDPYLVSQSLIHSANWNLLAELIGRMSEKSFLSVSDRFIADLEKFPTGYTSNSGGLSEAGLNLLIHGMRYLQFSNSSLERFEEAADFMLSVAKFFYRCENENILISYCEVINQLLLSLAGTLTAEVNHPTWVEAIKIIYSKGVKIINEKSNKFWKSATTLIATSVSVSPKEMFEDNWLNIVNLNAKKLKPKLPTSEKIVILTCLARLIWAYLYRYSDTLNAKTRNLEKIVAGHQILLLHFVRLSK</sequence>
<feature type="compositionally biased region" description="Polar residues" evidence="1">
    <location>
        <begin position="83"/>
        <end position="107"/>
    </location>
</feature>
<dbReference type="Pfam" id="PF14222">
    <property type="entry name" value="MOR2-PAG1_N"/>
    <property type="match status" value="1"/>
</dbReference>
<accession>A0A9W6Z0V7</accession>
<feature type="compositionally biased region" description="Low complexity" evidence="1">
    <location>
        <begin position="254"/>
        <end position="300"/>
    </location>
</feature>
<dbReference type="PANTHER" id="PTHR12295">
    <property type="entry name" value="FURRY-RELATED"/>
    <property type="match status" value="1"/>
</dbReference>